<dbReference type="SUPFAM" id="SSF56935">
    <property type="entry name" value="Porins"/>
    <property type="match status" value="1"/>
</dbReference>
<keyword evidence="3" id="KW-0813">Transport</keyword>
<dbReference type="PANTHER" id="PTHR34501">
    <property type="entry name" value="PROTEIN YDDL-RELATED"/>
    <property type="match status" value="1"/>
</dbReference>
<organism evidence="14 15">
    <name type="scientific">Massilia yuzhufengensis</name>
    <dbReference type="NCBI Taxonomy" id="1164594"/>
    <lineage>
        <taxon>Bacteria</taxon>
        <taxon>Pseudomonadati</taxon>
        <taxon>Pseudomonadota</taxon>
        <taxon>Betaproteobacteria</taxon>
        <taxon>Burkholderiales</taxon>
        <taxon>Oxalobacteraceae</taxon>
        <taxon>Telluria group</taxon>
        <taxon>Massilia</taxon>
    </lineage>
</organism>
<name>A0A1I1DSC1_9BURK</name>
<keyword evidence="7" id="KW-0406">Ion transport</keyword>
<sequence length="426" mass="45274">MKKSILAALLGTCFATSAFAQTSVQIYGIADAGVMFQSGGPTKIYSGGADGSRIGFKGTEDLGNGYKAIFNLEARVELDTGTQQPTLMNDNPGVYLLKGMTGIPPAILARLQTLLQPPGGPAVNQERALFDRTAMVGMITPVGAILLGRMYTPGYEVFNMADAFESGTAGTWGHITGGTAGFTALGADIRSQEAVQYRIALPNGLGGSVMYGPKGSGYLGRYNKFRAGAITYKANGFDVGLGYNHGYDQQNRPSLRTTTIGGSYTLNDTWKVFAGFHSQRNTNSALLADYIGGWDAGVTPVLTQQGVPAANQAALRGIFVRAITANTQQDANSWQVGAHYKLGSGRIMASYAHQNDRLASNSDADLYALGYDHFLSKRTDLYTVAAIIRNQNDGQYAPGTAGNPGGFTKRPGEDGRALQMGIRHRF</sequence>
<keyword evidence="9" id="KW-0472">Membrane</keyword>
<evidence type="ECO:0000256" key="1">
    <source>
        <dbReference type="ARBA" id="ARBA00004571"/>
    </source>
</evidence>
<keyword evidence="15" id="KW-1185">Reference proteome</keyword>
<evidence type="ECO:0000256" key="7">
    <source>
        <dbReference type="ARBA" id="ARBA00023065"/>
    </source>
</evidence>
<dbReference type="GO" id="GO:0009279">
    <property type="term" value="C:cell outer membrane"/>
    <property type="evidence" value="ECO:0007669"/>
    <property type="project" value="UniProtKB-SubCell"/>
</dbReference>
<dbReference type="EMBL" id="FOLD01000001">
    <property type="protein sequence ID" value="SFB77292.1"/>
    <property type="molecule type" value="Genomic_DNA"/>
</dbReference>
<evidence type="ECO:0000256" key="2">
    <source>
        <dbReference type="ARBA" id="ARBA00011233"/>
    </source>
</evidence>
<dbReference type="PRINTS" id="PR00184">
    <property type="entry name" value="NEISSPPORIN"/>
</dbReference>
<evidence type="ECO:0000256" key="10">
    <source>
        <dbReference type="ARBA" id="ARBA00023237"/>
    </source>
</evidence>
<proteinExistence type="predicted"/>
<dbReference type="Proteomes" id="UP000198639">
    <property type="component" value="Unassembled WGS sequence"/>
</dbReference>
<keyword evidence="5" id="KW-0812">Transmembrane</keyword>
<dbReference type="Pfam" id="PF13609">
    <property type="entry name" value="Porin_4"/>
    <property type="match status" value="1"/>
</dbReference>
<dbReference type="GO" id="GO:0006811">
    <property type="term" value="P:monoatomic ion transport"/>
    <property type="evidence" value="ECO:0007669"/>
    <property type="project" value="UniProtKB-KW"/>
</dbReference>
<dbReference type="AlphaFoldDB" id="A0A1I1DSC1"/>
<dbReference type="Gene3D" id="2.40.160.10">
    <property type="entry name" value="Porin"/>
    <property type="match status" value="1"/>
</dbReference>
<evidence type="ECO:0000256" key="12">
    <source>
        <dbReference type="SAM" id="SignalP"/>
    </source>
</evidence>
<evidence type="ECO:0000313" key="14">
    <source>
        <dbReference type="EMBL" id="SFB77292.1"/>
    </source>
</evidence>
<dbReference type="RefSeq" id="WP_091870254.1">
    <property type="nucleotide sequence ID" value="NZ_FOLD01000001.1"/>
</dbReference>
<comment type="subcellular location">
    <subcellularLocation>
        <location evidence="1">Cell outer membrane</location>
        <topology evidence="1">Multi-pass membrane protein</topology>
    </subcellularLocation>
</comment>
<evidence type="ECO:0000256" key="3">
    <source>
        <dbReference type="ARBA" id="ARBA00022448"/>
    </source>
</evidence>
<feature type="chain" id="PRO_5011795653" evidence="12">
    <location>
        <begin position="21"/>
        <end position="426"/>
    </location>
</feature>
<evidence type="ECO:0000256" key="8">
    <source>
        <dbReference type="ARBA" id="ARBA00023114"/>
    </source>
</evidence>
<keyword evidence="4" id="KW-1134">Transmembrane beta strand</keyword>
<accession>A0A1I1DSC1</accession>
<evidence type="ECO:0000256" key="6">
    <source>
        <dbReference type="ARBA" id="ARBA00022729"/>
    </source>
</evidence>
<dbReference type="CDD" id="cd00342">
    <property type="entry name" value="gram_neg_porins"/>
    <property type="match status" value="1"/>
</dbReference>
<dbReference type="PANTHER" id="PTHR34501:SF9">
    <property type="entry name" value="MAJOR OUTER MEMBRANE PROTEIN P.IA"/>
    <property type="match status" value="1"/>
</dbReference>
<evidence type="ECO:0000256" key="11">
    <source>
        <dbReference type="SAM" id="MobiDB-lite"/>
    </source>
</evidence>
<evidence type="ECO:0000256" key="5">
    <source>
        <dbReference type="ARBA" id="ARBA00022692"/>
    </source>
</evidence>
<dbReference type="GO" id="GO:0046930">
    <property type="term" value="C:pore complex"/>
    <property type="evidence" value="ECO:0007669"/>
    <property type="project" value="UniProtKB-KW"/>
</dbReference>
<dbReference type="OrthoDB" id="5289162at2"/>
<protein>
    <submittedName>
        <fullName evidence="14">Outer membrane protein (Porin)</fullName>
    </submittedName>
</protein>
<dbReference type="InterPro" id="IPR033900">
    <property type="entry name" value="Gram_neg_porin_domain"/>
</dbReference>
<keyword evidence="6 12" id="KW-0732">Signal</keyword>
<evidence type="ECO:0000256" key="4">
    <source>
        <dbReference type="ARBA" id="ARBA00022452"/>
    </source>
</evidence>
<feature type="signal peptide" evidence="12">
    <location>
        <begin position="1"/>
        <end position="20"/>
    </location>
</feature>
<keyword evidence="10" id="KW-0998">Cell outer membrane</keyword>
<gene>
    <name evidence="14" type="ORF">SAMN05216204_101346</name>
</gene>
<dbReference type="InterPro" id="IPR023614">
    <property type="entry name" value="Porin_dom_sf"/>
</dbReference>
<comment type="subunit">
    <text evidence="2">Homotrimer.</text>
</comment>
<reference evidence="15" key="1">
    <citation type="submission" date="2016-10" db="EMBL/GenBank/DDBJ databases">
        <authorList>
            <person name="Varghese N."/>
            <person name="Submissions S."/>
        </authorList>
    </citation>
    <scope>NUCLEOTIDE SEQUENCE [LARGE SCALE GENOMIC DNA]</scope>
    <source>
        <strain evidence="15">CGMCC 1.12041</strain>
    </source>
</reference>
<dbReference type="InterPro" id="IPR002299">
    <property type="entry name" value="Porin_Neis"/>
</dbReference>
<dbReference type="InterPro" id="IPR050298">
    <property type="entry name" value="Gram-neg_bact_OMP"/>
</dbReference>
<evidence type="ECO:0000313" key="15">
    <source>
        <dbReference type="Proteomes" id="UP000198639"/>
    </source>
</evidence>
<evidence type="ECO:0000256" key="9">
    <source>
        <dbReference type="ARBA" id="ARBA00023136"/>
    </source>
</evidence>
<dbReference type="GO" id="GO:0015288">
    <property type="term" value="F:porin activity"/>
    <property type="evidence" value="ECO:0007669"/>
    <property type="project" value="UniProtKB-KW"/>
</dbReference>
<evidence type="ECO:0000259" key="13">
    <source>
        <dbReference type="Pfam" id="PF13609"/>
    </source>
</evidence>
<feature type="region of interest" description="Disordered" evidence="11">
    <location>
        <begin position="395"/>
        <end position="414"/>
    </location>
</feature>
<keyword evidence="8" id="KW-0626">Porin</keyword>
<dbReference type="STRING" id="1164594.SAMN05216204_101346"/>
<feature type="domain" description="Porin" evidence="13">
    <location>
        <begin position="7"/>
        <end position="392"/>
    </location>
</feature>